<reference evidence="4" key="2">
    <citation type="submission" date="2016-01" db="EMBL/GenBank/DDBJ databases">
        <title>Six Aerococcus type strain genome sequencing and assembly using PacBio and Illumina Hiseq.</title>
        <authorList>
            <person name="Carkaci D."/>
            <person name="Dargis R."/>
            <person name="Nielsen X.C."/>
            <person name="Skovgaard O."/>
            <person name="Fuursted K."/>
            <person name="Christensen J.J."/>
        </authorList>
    </citation>
    <scope>NUCLEOTIDE SEQUENCE [LARGE SCALE GENOMIC DNA]</scope>
    <source>
        <strain evidence="4">CCUG43001</strain>
    </source>
</reference>
<dbReference type="Proteomes" id="UP000069912">
    <property type="component" value="Chromosome"/>
</dbReference>
<dbReference type="NCBIfam" id="TIGR00566">
    <property type="entry name" value="trpG_papA"/>
    <property type="match status" value="1"/>
</dbReference>
<dbReference type="KEGG" id="asan:AWM72_02340"/>
<reference evidence="3 4" key="1">
    <citation type="journal article" date="2016" name="Genome Announc.">
        <title>Complete Genome Sequences of Aerococcus christensenii CCUG 28831T, Aerococcus sanguinicola CCUG 43001T, Aerococcus urinae CCUG 36881T, Aerococcus urinaeequi CCUG 28094T, Aerococcus urinaehominis CCUG 42038 BT, and Aerococcus viridans CCUG 4311T.</title>
        <authorList>
            <person name="Carkaci D."/>
            <person name="Dargis R."/>
            <person name="Nielsen X.C."/>
            <person name="Skovgaard O."/>
            <person name="Fuursted K."/>
            <person name="Christensen J.J."/>
        </authorList>
    </citation>
    <scope>NUCLEOTIDE SEQUENCE [LARGE SCALE GENOMIC DNA]</scope>
    <source>
        <strain evidence="3 4">CCUG43001</strain>
    </source>
</reference>
<evidence type="ECO:0000256" key="1">
    <source>
        <dbReference type="ARBA" id="ARBA00022962"/>
    </source>
</evidence>
<dbReference type="Gene3D" id="3.40.50.880">
    <property type="match status" value="1"/>
</dbReference>
<keyword evidence="4" id="KW-1185">Reference proteome</keyword>
<dbReference type="EMBL" id="CP014160">
    <property type="protein sequence ID" value="AMB93674.1"/>
    <property type="molecule type" value="Genomic_DNA"/>
</dbReference>
<evidence type="ECO:0000259" key="2">
    <source>
        <dbReference type="Pfam" id="PF00117"/>
    </source>
</evidence>
<dbReference type="SUPFAM" id="SSF52317">
    <property type="entry name" value="Class I glutamine amidotransferase-like"/>
    <property type="match status" value="1"/>
</dbReference>
<dbReference type="GeneID" id="92902906"/>
<dbReference type="GO" id="GO:0005829">
    <property type="term" value="C:cytosol"/>
    <property type="evidence" value="ECO:0007669"/>
    <property type="project" value="TreeGrafter"/>
</dbReference>
<sequence>MILMIDNYDSFSYNLYQELGELEPDIQVIRNDELTLEEIEALAPEAIIISPGPGRPEDAGVIVDLVRQLGSKIPILGVCLGHQAICQAFGGVVTYADRMMHGKQSEIEVDTDSRLFQGCPERFPVARYHSLIAETKSLPSCLKVTGQTDQAEVMALEHQDYPIYGVQFHPESIMTPEGRQILANFLGKK</sequence>
<dbReference type="FunFam" id="3.40.50.880:FF:000003">
    <property type="entry name" value="Anthranilate synthase component II"/>
    <property type="match status" value="1"/>
</dbReference>
<protein>
    <submittedName>
        <fullName evidence="3">Anthranilate synthase subunit II</fullName>
    </submittedName>
</protein>
<dbReference type="Pfam" id="PF00117">
    <property type="entry name" value="GATase"/>
    <property type="match status" value="1"/>
</dbReference>
<accession>A0A0X8FAB6</accession>
<dbReference type="PRINTS" id="PR00099">
    <property type="entry name" value="CPSGATASE"/>
</dbReference>
<proteinExistence type="predicted"/>
<dbReference type="InterPro" id="IPR006221">
    <property type="entry name" value="TrpG/PapA_dom"/>
</dbReference>
<dbReference type="PRINTS" id="PR00096">
    <property type="entry name" value="GATASE"/>
</dbReference>
<dbReference type="CDD" id="cd01743">
    <property type="entry name" value="GATase1_Anthranilate_Synthase"/>
    <property type="match status" value="1"/>
</dbReference>
<dbReference type="GO" id="GO:0004049">
    <property type="term" value="F:anthranilate synthase activity"/>
    <property type="evidence" value="ECO:0007669"/>
    <property type="project" value="TreeGrafter"/>
</dbReference>
<evidence type="ECO:0000313" key="4">
    <source>
        <dbReference type="Proteomes" id="UP000069912"/>
    </source>
</evidence>
<dbReference type="RefSeq" id="WP_067972593.1">
    <property type="nucleotide sequence ID" value="NZ_CAJHKM010000004.1"/>
</dbReference>
<dbReference type="AlphaFoldDB" id="A0A0X8FAB6"/>
<dbReference type="InterPro" id="IPR017926">
    <property type="entry name" value="GATASE"/>
</dbReference>
<gene>
    <name evidence="3" type="ORF">AWM72_02340</name>
</gene>
<feature type="domain" description="Glutamine amidotransferase" evidence="2">
    <location>
        <begin position="3"/>
        <end position="186"/>
    </location>
</feature>
<dbReference type="PRINTS" id="PR00097">
    <property type="entry name" value="ANTSNTHASEII"/>
</dbReference>
<name>A0A0X8FAB6_9LACT</name>
<organism evidence="3 4">
    <name type="scientific">Aerococcus sanguinicola</name>
    <dbReference type="NCBI Taxonomy" id="119206"/>
    <lineage>
        <taxon>Bacteria</taxon>
        <taxon>Bacillati</taxon>
        <taxon>Bacillota</taxon>
        <taxon>Bacilli</taxon>
        <taxon>Lactobacillales</taxon>
        <taxon>Aerococcaceae</taxon>
        <taxon>Aerococcus</taxon>
    </lineage>
</organism>
<dbReference type="PANTHER" id="PTHR43418">
    <property type="entry name" value="MULTIFUNCTIONAL TRYPTOPHAN BIOSYNTHESIS PROTEIN-RELATED"/>
    <property type="match status" value="1"/>
</dbReference>
<dbReference type="PANTHER" id="PTHR43418:SF4">
    <property type="entry name" value="MULTIFUNCTIONAL TRYPTOPHAN BIOSYNTHESIS PROTEIN"/>
    <property type="match status" value="1"/>
</dbReference>
<dbReference type="InterPro" id="IPR029062">
    <property type="entry name" value="Class_I_gatase-like"/>
</dbReference>
<dbReference type="GO" id="GO:0000162">
    <property type="term" value="P:L-tryptophan biosynthetic process"/>
    <property type="evidence" value="ECO:0007669"/>
    <property type="project" value="TreeGrafter"/>
</dbReference>
<dbReference type="PROSITE" id="PS51273">
    <property type="entry name" value="GATASE_TYPE_1"/>
    <property type="match status" value="1"/>
</dbReference>
<keyword evidence="1" id="KW-0315">Glutamine amidotransferase</keyword>
<evidence type="ECO:0000313" key="3">
    <source>
        <dbReference type="EMBL" id="AMB93674.1"/>
    </source>
</evidence>
<dbReference type="InterPro" id="IPR050472">
    <property type="entry name" value="Anth_synth/Amidotransfase"/>
</dbReference>